<keyword evidence="1" id="KW-0472">Membrane</keyword>
<dbReference type="Pfam" id="PF08241">
    <property type="entry name" value="Methyltransf_11"/>
    <property type="match status" value="1"/>
</dbReference>
<accession>A0A1F7Z001</accession>
<dbReference type="GO" id="GO:0008757">
    <property type="term" value="F:S-adenosylmethionine-dependent methyltransferase activity"/>
    <property type="evidence" value="ECO:0007669"/>
    <property type="project" value="InterPro"/>
</dbReference>
<dbReference type="Gene3D" id="3.40.50.150">
    <property type="entry name" value="Vaccinia Virus protein VP39"/>
    <property type="match status" value="1"/>
</dbReference>
<keyword evidence="1" id="KW-0812">Transmembrane</keyword>
<reference evidence="3 4" key="1">
    <citation type="journal article" date="2016" name="Nat. Commun.">
        <title>Thousands of microbial genomes shed light on interconnected biogeochemical processes in an aquifer system.</title>
        <authorList>
            <person name="Anantharaman K."/>
            <person name="Brown C.T."/>
            <person name="Hug L.A."/>
            <person name="Sharon I."/>
            <person name="Castelle C.J."/>
            <person name="Probst A.J."/>
            <person name="Thomas B.C."/>
            <person name="Singh A."/>
            <person name="Wilkins M.J."/>
            <person name="Karaoz U."/>
            <person name="Brodie E.L."/>
            <person name="Williams K.H."/>
            <person name="Hubbard S.S."/>
            <person name="Banfield J.F."/>
        </authorList>
    </citation>
    <scope>NUCLEOTIDE SEQUENCE [LARGE SCALE GENOMIC DNA]</scope>
</reference>
<dbReference type="InterPro" id="IPR013216">
    <property type="entry name" value="Methyltransf_11"/>
</dbReference>
<dbReference type="Proteomes" id="UP000177169">
    <property type="component" value="Unassembled WGS sequence"/>
</dbReference>
<keyword evidence="1" id="KW-1133">Transmembrane helix</keyword>
<sequence length="206" mass="23508">MLLPFTYPWIIKKHFSDNKKILDVGCGDGTFMAKINFDKKYEVTGIDLFDPYLKKAGKTKAYEKVLKMDVRKLNLKDSSFDCVHASQVLEHLKEKEALSLIKKMEKIAESKVIIGAPNGHFHQDAYDKNDLQRHQSSWQIEDFQKLGYTCYGQALKFIYGENGLVHNKLAAIGLVRFFLFGLSYLLSPLAYIFPSLGAHIIAVKEI</sequence>
<proteinExistence type="predicted"/>
<name>A0A1F7Z001_9BACT</name>
<dbReference type="PANTHER" id="PTHR43861">
    <property type="entry name" value="TRANS-ACONITATE 2-METHYLTRANSFERASE-RELATED"/>
    <property type="match status" value="1"/>
</dbReference>
<evidence type="ECO:0000313" key="4">
    <source>
        <dbReference type="Proteomes" id="UP000177169"/>
    </source>
</evidence>
<comment type="caution">
    <text evidence="3">The sequence shown here is derived from an EMBL/GenBank/DDBJ whole genome shotgun (WGS) entry which is preliminary data.</text>
</comment>
<feature type="domain" description="Methyltransferase type 11" evidence="2">
    <location>
        <begin position="22"/>
        <end position="97"/>
    </location>
</feature>
<evidence type="ECO:0000256" key="1">
    <source>
        <dbReference type="SAM" id="Phobius"/>
    </source>
</evidence>
<dbReference type="SUPFAM" id="SSF53335">
    <property type="entry name" value="S-adenosyl-L-methionine-dependent methyltransferases"/>
    <property type="match status" value="1"/>
</dbReference>
<dbReference type="InterPro" id="IPR029063">
    <property type="entry name" value="SAM-dependent_MTases_sf"/>
</dbReference>
<evidence type="ECO:0000259" key="2">
    <source>
        <dbReference type="Pfam" id="PF08241"/>
    </source>
</evidence>
<organism evidence="3 4">
    <name type="scientific">Candidatus Woesebacteria bacterium RIFCSPHIGHO2_02_FULL_39_13</name>
    <dbReference type="NCBI Taxonomy" id="1802505"/>
    <lineage>
        <taxon>Bacteria</taxon>
        <taxon>Candidatus Woeseibacteriota</taxon>
    </lineage>
</organism>
<dbReference type="CDD" id="cd02440">
    <property type="entry name" value="AdoMet_MTases"/>
    <property type="match status" value="1"/>
</dbReference>
<dbReference type="AlphaFoldDB" id="A0A1F7Z001"/>
<feature type="transmembrane region" description="Helical" evidence="1">
    <location>
        <begin position="177"/>
        <end position="202"/>
    </location>
</feature>
<dbReference type="STRING" id="1802505.A3D01_04880"/>
<dbReference type="EMBL" id="MGGR01000027">
    <property type="protein sequence ID" value="OGM32881.1"/>
    <property type="molecule type" value="Genomic_DNA"/>
</dbReference>
<gene>
    <name evidence="3" type="ORF">A3D01_04880</name>
</gene>
<evidence type="ECO:0000313" key="3">
    <source>
        <dbReference type="EMBL" id="OGM32881.1"/>
    </source>
</evidence>
<dbReference type="PANTHER" id="PTHR43861:SF1">
    <property type="entry name" value="TRANS-ACONITATE 2-METHYLTRANSFERASE"/>
    <property type="match status" value="1"/>
</dbReference>
<protein>
    <recommendedName>
        <fullName evidence="2">Methyltransferase type 11 domain-containing protein</fullName>
    </recommendedName>
</protein>